<evidence type="ECO:0000256" key="16">
    <source>
        <dbReference type="SAM" id="SignalP"/>
    </source>
</evidence>
<keyword evidence="19" id="KW-1185">Reference proteome</keyword>
<evidence type="ECO:0000313" key="18">
    <source>
        <dbReference type="EMBL" id="CAK9185011.1"/>
    </source>
</evidence>
<accession>A0ABC8UVA3</accession>
<dbReference type="InterPro" id="IPR025287">
    <property type="entry name" value="WAK_GUB"/>
</dbReference>
<comment type="pathway">
    <text evidence="3">Protein modification; protein ubiquitination.</text>
</comment>
<dbReference type="PANTHER" id="PTHR46279">
    <property type="entry name" value="RING/U-BOX SUPERFAMILY PROTEIN"/>
    <property type="match status" value="1"/>
</dbReference>
<feature type="chain" id="PRO_5044859560" description="RING-type E3 ubiquitin transferase" evidence="16">
    <location>
        <begin position="19"/>
        <end position="251"/>
    </location>
</feature>
<keyword evidence="13 15" id="KW-0472">Membrane</keyword>
<comment type="subcellular location">
    <subcellularLocation>
        <location evidence="2">Membrane</location>
        <topology evidence="2">Single-pass membrane protein</topology>
    </subcellularLocation>
</comment>
<dbReference type="GO" id="GO:0008270">
    <property type="term" value="F:zinc ion binding"/>
    <property type="evidence" value="ECO:0007669"/>
    <property type="project" value="UniProtKB-KW"/>
</dbReference>
<dbReference type="GO" id="GO:0016020">
    <property type="term" value="C:membrane"/>
    <property type="evidence" value="ECO:0007669"/>
    <property type="project" value="UniProtKB-SubCell"/>
</dbReference>
<evidence type="ECO:0000256" key="14">
    <source>
        <dbReference type="ARBA" id="ARBA00024209"/>
    </source>
</evidence>
<dbReference type="Pfam" id="PF13947">
    <property type="entry name" value="GUB_WAK_bind"/>
    <property type="match status" value="1"/>
</dbReference>
<evidence type="ECO:0000259" key="17">
    <source>
        <dbReference type="Pfam" id="PF13947"/>
    </source>
</evidence>
<feature type="domain" description="Wall-associated receptor kinase galacturonan-binding" evidence="17">
    <location>
        <begin position="23"/>
        <end position="87"/>
    </location>
</feature>
<dbReference type="InterPro" id="IPR046948">
    <property type="entry name" value="ATL20-22-like"/>
</dbReference>
<feature type="signal peptide" evidence="16">
    <location>
        <begin position="1"/>
        <end position="18"/>
    </location>
</feature>
<name>A0ABC8UVA3_9AQUA</name>
<keyword evidence="7" id="KW-0479">Metal-binding</keyword>
<evidence type="ECO:0000313" key="19">
    <source>
        <dbReference type="Proteomes" id="UP001642360"/>
    </source>
</evidence>
<evidence type="ECO:0000256" key="7">
    <source>
        <dbReference type="ARBA" id="ARBA00022723"/>
    </source>
</evidence>
<keyword evidence="11" id="KW-0862">Zinc</keyword>
<feature type="transmembrane region" description="Helical" evidence="15">
    <location>
        <begin position="196"/>
        <end position="214"/>
    </location>
</feature>
<evidence type="ECO:0000256" key="6">
    <source>
        <dbReference type="ARBA" id="ARBA00022692"/>
    </source>
</evidence>
<dbReference type="GO" id="GO:0061630">
    <property type="term" value="F:ubiquitin protein ligase activity"/>
    <property type="evidence" value="ECO:0007669"/>
    <property type="project" value="UniProtKB-EC"/>
</dbReference>
<keyword evidence="8 16" id="KW-0732">Signal</keyword>
<comment type="catalytic activity">
    <reaction evidence="1">
        <text>S-ubiquitinyl-[E2 ubiquitin-conjugating enzyme]-L-cysteine + [acceptor protein]-L-lysine = [E2 ubiquitin-conjugating enzyme]-L-cysteine + N(6)-ubiquitinyl-[acceptor protein]-L-lysine.</text>
        <dbReference type="EC" id="2.3.2.27"/>
    </reaction>
</comment>
<organism evidence="18 19">
    <name type="scientific">Ilex paraguariensis</name>
    <name type="common">yerba mate</name>
    <dbReference type="NCBI Taxonomy" id="185542"/>
    <lineage>
        <taxon>Eukaryota</taxon>
        <taxon>Viridiplantae</taxon>
        <taxon>Streptophyta</taxon>
        <taxon>Embryophyta</taxon>
        <taxon>Tracheophyta</taxon>
        <taxon>Spermatophyta</taxon>
        <taxon>Magnoliopsida</taxon>
        <taxon>eudicotyledons</taxon>
        <taxon>Gunneridae</taxon>
        <taxon>Pentapetalae</taxon>
        <taxon>asterids</taxon>
        <taxon>campanulids</taxon>
        <taxon>Aquifoliales</taxon>
        <taxon>Aquifoliaceae</taxon>
        <taxon>Ilex</taxon>
    </lineage>
</organism>
<dbReference type="AlphaFoldDB" id="A0ABC8UVA3"/>
<dbReference type="PANTHER" id="PTHR46279:SF12">
    <property type="entry name" value="RING-TYPE E3 UBIQUITIN TRANSFERASE"/>
    <property type="match status" value="1"/>
</dbReference>
<keyword evidence="9" id="KW-0863">Zinc-finger</keyword>
<evidence type="ECO:0000256" key="12">
    <source>
        <dbReference type="ARBA" id="ARBA00022989"/>
    </source>
</evidence>
<dbReference type="EC" id="2.3.2.27" evidence="4"/>
<evidence type="ECO:0000256" key="8">
    <source>
        <dbReference type="ARBA" id="ARBA00022729"/>
    </source>
</evidence>
<keyword evidence="6 15" id="KW-0812">Transmembrane</keyword>
<keyword evidence="10" id="KW-0833">Ubl conjugation pathway</keyword>
<keyword evidence="12 15" id="KW-1133">Transmembrane helix</keyword>
<evidence type="ECO:0000256" key="1">
    <source>
        <dbReference type="ARBA" id="ARBA00000900"/>
    </source>
</evidence>
<evidence type="ECO:0000256" key="10">
    <source>
        <dbReference type="ARBA" id="ARBA00022786"/>
    </source>
</evidence>
<evidence type="ECO:0000256" key="15">
    <source>
        <dbReference type="SAM" id="Phobius"/>
    </source>
</evidence>
<proteinExistence type="inferred from homology"/>
<sequence>MEVFIFFICFSLIFHTEAFNGNCPSVNCGHGTPDIRTPFYLQDQQSNSCARPGFNLVCRENQTIVQFQSYGDLVVKSISYDIKKMDLLDPKNCVHEVFLNLNLSSTPFKYYYDVKKYTYLNCSLRLSSSFLQVPCLSGSDYHVYVVDSSLPIPVSCKPVKTIAIPFAYSPYISDNSFGLGLTWDSIDSGDCKAKRVLGITIFIVTVAILIRVKAYRFKKLEEEKQKKKENQGEFQVDKFLDDYETLRPARC</sequence>
<keyword evidence="5" id="KW-0808">Transferase</keyword>
<evidence type="ECO:0000256" key="3">
    <source>
        <dbReference type="ARBA" id="ARBA00004906"/>
    </source>
</evidence>
<comment type="caution">
    <text evidence="18">The sequence shown here is derived from an EMBL/GenBank/DDBJ whole genome shotgun (WGS) entry which is preliminary data.</text>
</comment>
<comment type="similarity">
    <text evidence="14">Belongs to the RING-type zinc finger family. ATL subfamily.</text>
</comment>
<protein>
    <recommendedName>
        <fullName evidence="4">RING-type E3 ubiquitin transferase</fullName>
        <ecNumber evidence="4">2.3.2.27</ecNumber>
    </recommendedName>
</protein>
<evidence type="ECO:0000256" key="13">
    <source>
        <dbReference type="ARBA" id="ARBA00023136"/>
    </source>
</evidence>
<dbReference type="Proteomes" id="UP001642360">
    <property type="component" value="Unassembled WGS sequence"/>
</dbReference>
<evidence type="ECO:0000256" key="9">
    <source>
        <dbReference type="ARBA" id="ARBA00022771"/>
    </source>
</evidence>
<gene>
    <name evidence="18" type="ORF">ILEXP_LOCUS55374</name>
</gene>
<evidence type="ECO:0000256" key="4">
    <source>
        <dbReference type="ARBA" id="ARBA00012483"/>
    </source>
</evidence>
<evidence type="ECO:0000256" key="11">
    <source>
        <dbReference type="ARBA" id="ARBA00022833"/>
    </source>
</evidence>
<dbReference type="EMBL" id="CAUOFW020009168">
    <property type="protein sequence ID" value="CAK9185011.1"/>
    <property type="molecule type" value="Genomic_DNA"/>
</dbReference>
<evidence type="ECO:0000256" key="5">
    <source>
        <dbReference type="ARBA" id="ARBA00022679"/>
    </source>
</evidence>
<evidence type="ECO:0000256" key="2">
    <source>
        <dbReference type="ARBA" id="ARBA00004167"/>
    </source>
</evidence>
<reference evidence="18 19" key="1">
    <citation type="submission" date="2024-02" db="EMBL/GenBank/DDBJ databases">
        <authorList>
            <person name="Vignale AGUSTIN F."/>
            <person name="Sosa J E."/>
            <person name="Modenutti C."/>
        </authorList>
    </citation>
    <scope>NUCLEOTIDE SEQUENCE [LARGE SCALE GENOMIC DNA]</scope>
</reference>